<evidence type="ECO:0000256" key="5">
    <source>
        <dbReference type="ARBA" id="ARBA00018097"/>
    </source>
</evidence>
<feature type="chain" id="PRO_5042276145" description="Multiple inositol polyphosphate phosphatase 1" evidence="17">
    <location>
        <begin position="21"/>
        <end position="427"/>
    </location>
</feature>
<evidence type="ECO:0000256" key="3">
    <source>
        <dbReference type="ARBA" id="ARBA00012976"/>
    </source>
</evidence>
<keyword evidence="16" id="KW-1015">Disulfide bond</keyword>
<dbReference type="Pfam" id="PF00328">
    <property type="entry name" value="His_Phos_2"/>
    <property type="match status" value="1"/>
</dbReference>
<comment type="catalytic activity">
    <reaction evidence="13">
        <text>1D-myo-inositol 1,2,4,5,6-pentakisphosphate + H2O = 1D-myo-inositol 1,2,5,6-tetrakisphosphate + phosphate</text>
        <dbReference type="Rhea" id="RHEA:77115"/>
        <dbReference type="ChEBI" id="CHEBI:15377"/>
        <dbReference type="ChEBI" id="CHEBI:43474"/>
        <dbReference type="ChEBI" id="CHEBI:57798"/>
        <dbReference type="ChEBI" id="CHEBI:195535"/>
        <dbReference type="EC" id="3.1.3.62"/>
    </reaction>
    <physiologicalReaction direction="left-to-right" evidence="13">
        <dbReference type="Rhea" id="RHEA:77116"/>
    </physiologicalReaction>
</comment>
<evidence type="ECO:0000256" key="8">
    <source>
        <dbReference type="ARBA" id="ARBA00022801"/>
    </source>
</evidence>
<evidence type="ECO:0000256" key="17">
    <source>
        <dbReference type="SAM" id="SignalP"/>
    </source>
</evidence>
<comment type="catalytic activity">
    <reaction evidence="12">
        <text>1D-myo-inositol 1,2,5,6-tetrakisphosphate + H2O = 1D-myo-inositol 1,2,6-trisphosphate + phosphate</text>
        <dbReference type="Rhea" id="RHEA:77119"/>
        <dbReference type="ChEBI" id="CHEBI:15377"/>
        <dbReference type="ChEBI" id="CHEBI:43474"/>
        <dbReference type="ChEBI" id="CHEBI:195535"/>
        <dbReference type="ChEBI" id="CHEBI:195537"/>
        <dbReference type="EC" id="3.1.3.62"/>
    </reaction>
    <physiologicalReaction direction="left-to-right" evidence="12">
        <dbReference type="Rhea" id="RHEA:77120"/>
    </physiologicalReaction>
</comment>
<dbReference type="SUPFAM" id="SSF53254">
    <property type="entry name" value="Phosphoglycerate mutase-like"/>
    <property type="match status" value="1"/>
</dbReference>
<organism evidence="18 19">
    <name type="scientific">Clydaea vesicula</name>
    <dbReference type="NCBI Taxonomy" id="447962"/>
    <lineage>
        <taxon>Eukaryota</taxon>
        <taxon>Fungi</taxon>
        <taxon>Fungi incertae sedis</taxon>
        <taxon>Chytridiomycota</taxon>
        <taxon>Chytridiomycota incertae sedis</taxon>
        <taxon>Chytridiomycetes</taxon>
        <taxon>Lobulomycetales</taxon>
        <taxon>Lobulomycetaceae</taxon>
        <taxon>Clydaea</taxon>
    </lineage>
</organism>
<comment type="catalytic activity">
    <reaction evidence="15">
        <text>(2R)-2,3-bisphosphoglycerate + H2O = (2R)-2-phosphoglycerate + phosphate</text>
        <dbReference type="Rhea" id="RHEA:27381"/>
        <dbReference type="ChEBI" id="CHEBI:15377"/>
        <dbReference type="ChEBI" id="CHEBI:43474"/>
        <dbReference type="ChEBI" id="CHEBI:58248"/>
        <dbReference type="ChEBI" id="CHEBI:58289"/>
        <dbReference type="EC" id="3.1.3.80"/>
    </reaction>
    <physiologicalReaction direction="left-to-right" evidence="15">
        <dbReference type="Rhea" id="RHEA:27382"/>
    </physiologicalReaction>
</comment>
<keyword evidence="6" id="KW-1003">Cell membrane</keyword>
<name>A0AAD5TXC1_9FUNG</name>
<dbReference type="PROSITE" id="PS00616">
    <property type="entry name" value="HIS_ACID_PHOSPHAT_1"/>
    <property type="match status" value="1"/>
</dbReference>
<keyword evidence="9" id="KW-0472">Membrane</keyword>
<evidence type="ECO:0000256" key="4">
    <source>
        <dbReference type="ARBA" id="ARBA00013040"/>
    </source>
</evidence>
<dbReference type="EC" id="3.1.3.62" evidence="4"/>
<keyword evidence="10" id="KW-0325">Glycoprotein</keyword>
<comment type="caution">
    <text evidence="18">The sequence shown here is derived from an EMBL/GenBank/DDBJ whole genome shotgun (WGS) entry which is preliminary data.</text>
</comment>
<evidence type="ECO:0000256" key="15">
    <source>
        <dbReference type="ARBA" id="ARBA00043832"/>
    </source>
</evidence>
<dbReference type="Proteomes" id="UP001211065">
    <property type="component" value="Unassembled WGS sequence"/>
</dbReference>
<evidence type="ECO:0000256" key="6">
    <source>
        <dbReference type="ARBA" id="ARBA00022475"/>
    </source>
</evidence>
<comment type="catalytic activity">
    <reaction evidence="14">
        <text>1D-myo-inositol hexakisphosphate + H2O = 1D-myo-inositol 1,2,4,5,6-pentakisphosphate + phosphate</text>
        <dbReference type="Rhea" id="RHEA:16989"/>
        <dbReference type="ChEBI" id="CHEBI:15377"/>
        <dbReference type="ChEBI" id="CHEBI:43474"/>
        <dbReference type="ChEBI" id="CHEBI:57798"/>
        <dbReference type="ChEBI" id="CHEBI:58130"/>
        <dbReference type="EC" id="3.1.3.62"/>
    </reaction>
    <physiologicalReaction direction="left-to-right" evidence="14">
        <dbReference type="Rhea" id="RHEA:16990"/>
    </physiologicalReaction>
</comment>
<evidence type="ECO:0000313" key="19">
    <source>
        <dbReference type="Proteomes" id="UP001211065"/>
    </source>
</evidence>
<comment type="similarity">
    <text evidence="2">Belongs to the histidine acid phosphatase family. MINPP1 subfamily.</text>
</comment>
<proteinExistence type="inferred from homology"/>
<dbReference type="PIRSF" id="PIRSF000894">
    <property type="entry name" value="Acid_phosphatase"/>
    <property type="match status" value="1"/>
</dbReference>
<evidence type="ECO:0000256" key="9">
    <source>
        <dbReference type="ARBA" id="ARBA00023136"/>
    </source>
</evidence>
<sequence length="427" mass="48485">MLLFKLIFTFCLILLNTATGSDQLFSFLGSKRFYPAPAVNPKIDNQCKLLQVQLVSRHGTRNPTDVEEYINLQKFIGDHEGLDDFLKNWHSPFDPKMEGELLLQGKIEMMQLAQRALLRYAGIIDPNSTEVQSTYKSRVINSAKYFTEAAFGAAAKDIPIKIGDKNRDIELRFFDSCQDYLDLHSNGSSIAEVNKFIELSSNRLKQSILNSAKLKNLTDEHISSLYTLCAYQFNFDPLNSKDDGFCKYLSMDNLKDLEYINDLETYYEYGYGYVEIHRKMTCALITSIVNNIKSSIKSGFPKSVLKFGHGETITPLLVALGLYKDSFPLTASTRDNNRKFIISTVAPFGSNVWIELYKCGTEDDLMLLEKDSKVFPPQVYTDYKIRIMHNEVPVTLKGCGNSFCSLDKFFSLVEDLVGCDFDKVCSN</sequence>
<dbReference type="EC" id="3.1.3.80" evidence="3"/>
<comment type="subcellular location">
    <subcellularLocation>
        <location evidence="1">Cell membrane</location>
    </subcellularLocation>
</comment>
<feature type="disulfide bond" evidence="16">
    <location>
        <begin position="47"/>
        <end position="359"/>
    </location>
</feature>
<protein>
    <recommendedName>
        <fullName evidence="5">Multiple inositol polyphosphate phosphatase 1</fullName>
        <ecNumber evidence="4">3.1.3.62</ecNumber>
        <ecNumber evidence="3">3.1.3.80</ecNumber>
    </recommendedName>
    <alternativeName>
        <fullName evidence="11">2,3-bisphosphoglycerate 3-phosphatase</fullName>
    </alternativeName>
</protein>
<keyword evidence="7 17" id="KW-0732">Signal</keyword>
<feature type="disulfide bond" evidence="16">
    <location>
        <begin position="229"/>
        <end position="246"/>
    </location>
</feature>
<feature type="signal peptide" evidence="17">
    <location>
        <begin position="1"/>
        <end position="20"/>
    </location>
</feature>
<evidence type="ECO:0000256" key="11">
    <source>
        <dbReference type="ARBA" id="ARBA00031642"/>
    </source>
</evidence>
<dbReference type="EMBL" id="JADGJW010000594">
    <property type="protein sequence ID" value="KAJ3214757.1"/>
    <property type="molecule type" value="Genomic_DNA"/>
</dbReference>
<dbReference type="GO" id="GO:0034417">
    <property type="term" value="F:bisphosphoglycerate 3-phosphatase activity"/>
    <property type="evidence" value="ECO:0007669"/>
    <property type="project" value="UniProtKB-EC"/>
</dbReference>
<evidence type="ECO:0000256" key="14">
    <source>
        <dbReference type="ARBA" id="ARBA00043691"/>
    </source>
</evidence>
<gene>
    <name evidence="18" type="primary">MINPP1</name>
    <name evidence="18" type="ORF">HK099_006681</name>
</gene>
<accession>A0AAD5TXC1</accession>
<dbReference type="InterPro" id="IPR033379">
    <property type="entry name" value="Acid_Pase_AS"/>
</dbReference>
<reference evidence="18" key="1">
    <citation type="submission" date="2020-05" db="EMBL/GenBank/DDBJ databases">
        <title>Phylogenomic resolution of chytrid fungi.</title>
        <authorList>
            <person name="Stajich J.E."/>
            <person name="Amses K."/>
            <person name="Simmons R."/>
            <person name="Seto K."/>
            <person name="Myers J."/>
            <person name="Bonds A."/>
            <person name="Quandt C.A."/>
            <person name="Barry K."/>
            <person name="Liu P."/>
            <person name="Grigoriev I."/>
            <person name="Longcore J.E."/>
            <person name="James T.Y."/>
        </authorList>
    </citation>
    <scope>NUCLEOTIDE SEQUENCE</scope>
    <source>
        <strain evidence="18">JEL0476</strain>
    </source>
</reference>
<dbReference type="InterPro" id="IPR016274">
    <property type="entry name" value="Histidine_acid_Pase_euk"/>
</dbReference>
<dbReference type="GO" id="GO:0005886">
    <property type="term" value="C:plasma membrane"/>
    <property type="evidence" value="ECO:0007669"/>
    <property type="project" value="UniProtKB-SubCell"/>
</dbReference>
<keyword evidence="19" id="KW-1185">Reference proteome</keyword>
<evidence type="ECO:0000313" key="18">
    <source>
        <dbReference type="EMBL" id="KAJ3214757.1"/>
    </source>
</evidence>
<keyword evidence="8" id="KW-0378">Hydrolase</keyword>
<dbReference type="GO" id="GO:0003993">
    <property type="term" value="F:acid phosphatase activity"/>
    <property type="evidence" value="ECO:0007669"/>
    <property type="project" value="TreeGrafter"/>
</dbReference>
<evidence type="ECO:0000256" key="10">
    <source>
        <dbReference type="ARBA" id="ARBA00023180"/>
    </source>
</evidence>
<evidence type="ECO:0000256" key="16">
    <source>
        <dbReference type="PIRSR" id="PIRSR000894-2"/>
    </source>
</evidence>
<dbReference type="PANTHER" id="PTHR20963:SF8">
    <property type="entry name" value="MULTIPLE INOSITOL POLYPHOSPHATE PHOSPHATASE 1"/>
    <property type="match status" value="1"/>
</dbReference>
<dbReference type="AlphaFoldDB" id="A0AAD5TXC1"/>
<evidence type="ECO:0000256" key="1">
    <source>
        <dbReference type="ARBA" id="ARBA00004236"/>
    </source>
</evidence>
<evidence type="ECO:0000256" key="12">
    <source>
        <dbReference type="ARBA" id="ARBA00043668"/>
    </source>
</evidence>
<dbReference type="CDD" id="cd07061">
    <property type="entry name" value="HP_HAP_like"/>
    <property type="match status" value="1"/>
</dbReference>
<dbReference type="Gene3D" id="3.40.50.1240">
    <property type="entry name" value="Phosphoglycerate mutase-like"/>
    <property type="match status" value="1"/>
</dbReference>
<dbReference type="GO" id="GO:0052745">
    <property type="term" value="F:inositol phosphate phosphatase activity"/>
    <property type="evidence" value="ECO:0007669"/>
    <property type="project" value="TreeGrafter"/>
</dbReference>
<evidence type="ECO:0000256" key="13">
    <source>
        <dbReference type="ARBA" id="ARBA00043671"/>
    </source>
</evidence>
<evidence type="ECO:0000256" key="7">
    <source>
        <dbReference type="ARBA" id="ARBA00022729"/>
    </source>
</evidence>
<evidence type="ECO:0000256" key="2">
    <source>
        <dbReference type="ARBA" id="ARBA00008422"/>
    </source>
</evidence>
<dbReference type="PANTHER" id="PTHR20963">
    <property type="entry name" value="MULTIPLE INOSITOL POLYPHOSPHATE PHOSPHATASE-RELATED"/>
    <property type="match status" value="1"/>
</dbReference>
<dbReference type="InterPro" id="IPR000560">
    <property type="entry name" value="His_Pase_clade-2"/>
</dbReference>
<dbReference type="InterPro" id="IPR029033">
    <property type="entry name" value="His_PPase_superfam"/>
</dbReference>